<feature type="domain" description="Neprosin PEP catalytic" evidence="1">
    <location>
        <begin position="1"/>
        <end position="69"/>
    </location>
</feature>
<keyword evidence="3" id="KW-1185">Reference proteome</keyword>
<sequence>MGNGPFPSEGERKASVFTNIQVLDAAQKGYISPNQVKYLAERPRCYDVTVKRSSNWGLYSSMEDLGGTKTALEMEAMNS</sequence>
<organism evidence="2 3">
    <name type="scientific">Acorus calamus</name>
    <name type="common">Sweet flag</name>
    <dbReference type="NCBI Taxonomy" id="4465"/>
    <lineage>
        <taxon>Eukaryota</taxon>
        <taxon>Viridiplantae</taxon>
        <taxon>Streptophyta</taxon>
        <taxon>Embryophyta</taxon>
        <taxon>Tracheophyta</taxon>
        <taxon>Spermatophyta</taxon>
        <taxon>Magnoliopsida</taxon>
        <taxon>Liliopsida</taxon>
        <taxon>Acoraceae</taxon>
        <taxon>Acorus</taxon>
    </lineage>
</organism>
<dbReference type="InterPro" id="IPR004314">
    <property type="entry name" value="Neprosin"/>
</dbReference>
<evidence type="ECO:0000313" key="3">
    <source>
        <dbReference type="Proteomes" id="UP001180020"/>
    </source>
</evidence>
<protein>
    <recommendedName>
        <fullName evidence="1">Neprosin PEP catalytic domain-containing protein</fullName>
    </recommendedName>
</protein>
<dbReference type="EMBL" id="JAUJYO010000020">
    <property type="protein sequence ID" value="KAK1286668.1"/>
    <property type="molecule type" value="Genomic_DNA"/>
</dbReference>
<reference evidence="2" key="1">
    <citation type="journal article" date="2023" name="Nat. Commun.">
        <title>Diploid and tetraploid genomes of Acorus and the evolution of monocots.</title>
        <authorList>
            <person name="Ma L."/>
            <person name="Liu K.W."/>
            <person name="Li Z."/>
            <person name="Hsiao Y.Y."/>
            <person name="Qi Y."/>
            <person name="Fu T."/>
            <person name="Tang G.D."/>
            <person name="Zhang D."/>
            <person name="Sun W.H."/>
            <person name="Liu D.K."/>
            <person name="Li Y."/>
            <person name="Chen G.Z."/>
            <person name="Liu X.D."/>
            <person name="Liao X.Y."/>
            <person name="Jiang Y.T."/>
            <person name="Yu X."/>
            <person name="Hao Y."/>
            <person name="Huang J."/>
            <person name="Zhao X.W."/>
            <person name="Ke S."/>
            <person name="Chen Y.Y."/>
            <person name="Wu W.L."/>
            <person name="Hsu J.L."/>
            <person name="Lin Y.F."/>
            <person name="Huang M.D."/>
            <person name="Li C.Y."/>
            <person name="Huang L."/>
            <person name="Wang Z.W."/>
            <person name="Zhao X."/>
            <person name="Zhong W.Y."/>
            <person name="Peng D.H."/>
            <person name="Ahmad S."/>
            <person name="Lan S."/>
            <person name="Zhang J.S."/>
            <person name="Tsai W.C."/>
            <person name="Van de Peer Y."/>
            <person name="Liu Z.J."/>
        </authorList>
    </citation>
    <scope>NUCLEOTIDE SEQUENCE</scope>
    <source>
        <strain evidence="2">CP</strain>
    </source>
</reference>
<dbReference type="PROSITE" id="PS52045">
    <property type="entry name" value="NEPROSIN_PEP_CD"/>
    <property type="match status" value="1"/>
</dbReference>
<dbReference type="Proteomes" id="UP001180020">
    <property type="component" value="Unassembled WGS sequence"/>
</dbReference>
<comment type="caution">
    <text evidence="2">The sequence shown here is derived from an EMBL/GenBank/DDBJ whole genome shotgun (WGS) entry which is preliminary data.</text>
</comment>
<dbReference type="Pfam" id="PF03080">
    <property type="entry name" value="Neprosin"/>
    <property type="match status" value="1"/>
</dbReference>
<name>A0AAV9CEF7_ACOCL</name>
<accession>A0AAV9CEF7</accession>
<evidence type="ECO:0000313" key="2">
    <source>
        <dbReference type="EMBL" id="KAK1286668.1"/>
    </source>
</evidence>
<proteinExistence type="predicted"/>
<dbReference type="AlphaFoldDB" id="A0AAV9CEF7"/>
<gene>
    <name evidence="2" type="ORF">QJS10_CPB20g00469</name>
</gene>
<evidence type="ECO:0000259" key="1">
    <source>
        <dbReference type="PROSITE" id="PS52045"/>
    </source>
</evidence>
<reference evidence="2" key="2">
    <citation type="submission" date="2023-06" db="EMBL/GenBank/DDBJ databases">
        <authorList>
            <person name="Ma L."/>
            <person name="Liu K.-W."/>
            <person name="Li Z."/>
            <person name="Hsiao Y.-Y."/>
            <person name="Qi Y."/>
            <person name="Fu T."/>
            <person name="Tang G."/>
            <person name="Zhang D."/>
            <person name="Sun W.-H."/>
            <person name="Liu D.-K."/>
            <person name="Li Y."/>
            <person name="Chen G.-Z."/>
            <person name="Liu X.-D."/>
            <person name="Liao X.-Y."/>
            <person name="Jiang Y.-T."/>
            <person name="Yu X."/>
            <person name="Hao Y."/>
            <person name="Huang J."/>
            <person name="Zhao X.-W."/>
            <person name="Ke S."/>
            <person name="Chen Y.-Y."/>
            <person name="Wu W.-L."/>
            <person name="Hsu J.-L."/>
            <person name="Lin Y.-F."/>
            <person name="Huang M.-D."/>
            <person name="Li C.-Y."/>
            <person name="Huang L."/>
            <person name="Wang Z.-W."/>
            <person name="Zhao X."/>
            <person name="Zhong W.-Y."/>
            <person name="Peng D.-H."/>
            <person name="Ahmad S."/>
            <person name="Lan S."/>
            <person name="Zhang J.-S."/>
            <person name="Tsai W.-C."/>
            <person name="Van De Peer Y."/>
            <person name="Liu Z.-J."/>
        </authorList>
    </citation>
    <scope>NUCLEOTIDE SEQUENCE</scope>
    <source>
        <strain evidence="2">CP</strain>
        <tissue evidence="2">Leaves</tissue>
    </source>
</reference>